<evidence type="ECO:0000313" key="11">
    <source>
        <dbReference type="Proteomes" id="UP001177003"/>
    </source>
</evidence>
<dbReference type="PANTHER" id="PTHR24096:SF376">
    <property type="entry name" value="AMP-DEPENDENT SYNTHETASE AND LIGASE FAMILY PROTEIN-RELATED"/>
    <property type="match status" value="1"/>
</dbReference>
<proteinExistence type="inferred from homology"/>
<dbReference type="GO" id="GO:0106286">
    <property type="term" value="F:(E)-caffeate-CoA ligase activity"/>
    <property type="evidence" value="ECO:0007669"/>
    <property type="project" value="UniProtKB-ARBA"/>
</dbReference>
<dbReference type="EMBL" id="OX465084">
    <property type="protein sequence ID" value="CAI9296167.1"/>
    <property type="molecule type" value="Genomic_DNA"/>
</dbReference>
<evidence type="ECO:0000256" key="2">
    <source>
        <dbReference type="ARBA" id="ARBA00006432"/>
    </source>
</evidence>
<dbReference type="GO" id="GO:0050563">
    <property type="term" value="F:trans-feruloyl-CoA synthase activity"/>
    <property type="evidence" value="ECO:0007669"/>
    <property type="project" value="UniProtKB-ARBA"/>
</dbReference>
<protein>
    <recommendedName>
        <fullName evidence="12">4-coumarate--CoA ligase</fullName>
    </recommendedName>
</protein>
<evidence type="ECO:0000313" key="10">
    <source>
        <dbReference type="EMBL" id="CAI9296167.1"/>
    </source>
</evidence>
<keyword evidence="7" id="KW-1133">Transmembrane helix</keyword>
<sequence length="609" mass="66699">MDASRNEPGTESMLSCRRKSNYDPKTGIYHSLIQLEGSHKIPTTANLDTATFVLSQFPSIDQSDMKVAVIDSATNRRLTYRELRRSIHSLAAGLYQRFGVRKGDVIFVLSSNSIIYPTICLAILLVGGVLTTSNPINTESEITKQVLDSGAKLAIAAPDAMHKLLSTGIPTIVTTRDPLNTNEVSVEELIDSCESMELPENKQTQSDTAAILYSSGTTGTSKGVILTHGNLISTITLLKWAAETTSAKDDIFLCFIPMFHIYGLVFFGLGLLCANTTTVLMNRFELQAMLEAIQTHKVNNIPSVPPVILAMVKYNGGGYDLSSLKSVGSGAAPLSKHVASRFREKFPWVDLKPGYGLTESCGAAAFFVSSEEAIARSAASGGLFPSFSAKVVDFESGIAQPPYSAGEIWLKGPTVMKGYLGNEAATSATIVSDGWLRTGDLGYFDEDGYLFIVDRIKELIKHNGYQVAPAELEAILLNHPHILDAAVIPLEDEDAGEVPMAYVVRATGSELGEDQVMQFVAGQVAPYKKIKRVAFINEIPKSAAGKILRKDLMAQNNDHEESFVNLHVYLHNFGRTNDHSYTNIKTDLMNHCQLRDMWLLDVWWCPFKR</sequence>
<gene>
    <name evidence="10" type="ORF">LSALG_LOCUS35057</name>
</gene>
<evidence type="ECO:0000256" key="4">
    <source>
        <dbReference type="ARBA" id="ARBA00022741"/>
    </source>
</evidence>
<name>A0AA35ZR23_LACSI</name>
<evidence type="ECO:0000256" key="3">
    <source>
        <dbReference type="ARBA" id="ARBA00022598"/>
    </source>
</evidence>
<dbReference type="AlphaFoldDB" id="A0AA35ZR23"/>
<keyword evidence="6" id="KW-0587">Phenylpropanoid metabolism</keyword>
<dbReference type="Pfam" id="PF13193">
    <property type="entry name" value="AMP-binding_C"/>
    <property type="match status" value="1"/>
</dbReference>
<dbReference type="PANTHER" id="PTHR24096">
    <property type="entry name" value="LONG-CHAIN-FATTY-ACID--COA LIGASE"/>
    <property type="match status" value="1"/>
</dbReference>
<dbReference type="CDD" id="cd05904">
    <property type="entry name" value="4CL"/>
    <property type="match status" value="1"/>
</dbReference>
<dbReference type="Gene3D" id="3.40.50.12780">
    <property type="entry name" value="N-terminal domain of ligase-like"/>
    <property type="match status" value="1"/>
</dbReference>
<dbReference type="GO" id="GO:0009698">
    <property type="term" value="P:phenylpropanoid metabolic process"/>
    <property type="evidence" value="ECO:0007669"/>
    <property type="project" value="UniProtKB-KW"/>
</dbReference>
<accession>A0AA35ZR23</accession>
<dbReference type="PROSITE" id="PS00455">
    <property type="entry name" value="AMP_BINDING"/>
    <property type="match status" value="1"/>
</dbReference>
<evidence type="ECO:0008006" key="12">
    <source>
        <dbReference type="Google" id="ProtNLM"/>
    </source>
</evidence>
<dbReference type="InterPro" id="IPR025110">
    <property type="entry name" value="AMP-bd_C"/>
</dbReference>
<keyword evidence="7" id="KW-0472">Membrane</keyword>
<dbReference type="FunFam" id="3.30.300.30:FF:000007">
    <property type="entry name" value="4-coumarate--CoA ligase 2"/>
    <property type="match status" value="1"/>
</dbReference>
<keyword evidence="5" id="KW-0067">ATP-binding</keyword>
<dbReference type="GO" id="GO:0005524">
    <property type="term" value="F:ATP binding"/>
    <property type="evidence" value="ECO:0007669"/>
    <property type="project" value="UniProtKB-KW"/>
</dbReference>
<dbReference type="Pfam" id="PF00501">
    <property type="entry name" value="AMP-binding"/>
    <property type="match status" value="1"/>
</dbReference>
<dbReference type="InterPro" id="IPR020845">
    <property type="entry name" value="AMP-binding_CS"/>
</dbReference>
<evidence type="ECO:0000256" key="7">
    <source>
        <dbReference type="SAM" id="Phobius"/>
    </source>
</evidence>
<organism evidence="10 11">
    <name type="scientific">Lactuca saligna</name>
    <name type="common">Willowleaf lettuce</name>
    <dbReference type="NCBI Taxonomy" id="75948"/>
    <lineage>
        <taxon>Eukaryota</taxon>
        <taxon>Viridiplantae</taxon>
        <taxon>Streptophyta</taxon>
        <taxon>Embryophyta</taxon>
        <taxon>Tracheophyta</taxon>
        <taxon>Spermatophyta</taxon>
        <taxon>Magnoliopsida</taxon>
        <taxon>eudicotyledons</taxon>
        <taxon>Gunneridae</taxon>
        <taxon>Pentapetalae</taxon>
        <taxon>asterids</taxon>
        <taxon>campanulids</taxon>
        <taxon>Asterales</taxon>
        <taxon>Asteraceae</taxon>
        <taxon>Cichorioideae</taxon>
        <taxon>Cichorieae</taxon>
        <taxon>Lactucinae</taxon>
        <taxon>Lactuca</taxon>
    </lineage>
</organism>
<keyword evidence="7" id="KW-0812">Transmembrane</keyword>
<comment type="similarity">
    <text evidence="2">Belongs to the ATP-dependent AMP-binding enzyme family.</text>
</comment>
<evidence type="ECO:0000256" key="1">
    <source>
        <dbReference type="ARBA" id="ARBA00004930"/>
    </source>
</evidence>
<feature type="domain" description="AMP-dependent synthetase/ligase" evidence="8">
    <location>
        <begin position="65"/>
        <end position="420"/>
    </location>
</feature>
<dbReference type="SUPFAM" id="SSF56801">
    <property type="entry name" value="Acetyl-CoA synthetase-like"/>
    <property type="match status" value="1"/>
</dbReference>
<feature type="domain" description="AMP-binding enzyme C-terminal" evidence="9">
    <location>
        <begin position="471"/>
        <end position="546"/>
    </location>
</feature>
<dbReference type="InterPro" id="IPR000873">
    <property type="entry name" value="AMP-dep_synth/lig_dom"/>
</dbReference>
<comment type="pathway">
    <text evidence="1">Phytoalexin biosynthesis; 3,4',5-trihydroxystilbene biosynthesis; 3,4',5-trihydroxystilbene from trans-4-coumarate: step 1/2.</text>
</comment>
<reference evidence="10" key="1">
    <citation type="submission" date="2023-04" db="EMBL/GenBank/DDBJ databases">
        <authorList>
            <person name="Vijverberg K."/>
            <person name="Xiong W."/>
            <person name="Schranz E."/>
        </authorList>
    </citation>
    <scope>NUCLEOTIDE SEQUENCE</scope>
</reference>
<keyword evidence="11" id="KW-1185">Reference proteome</keyword>
<dbReference type="Gene3D" id="3.30.300.30">
    <property type="match status" value="1"/>
</dbReference>
<evidence type="ECO:0000256" key="5">
    <source>
        <dbReference type="ARBA" id="ARBA00022840"/>
    </source>
</evidence>
<feature type="transmembrane region" description="Helical" evidence="7">
    <location>
        <begin position="105"/>
        <end position="130"/>
    </location>
</feature>
<dbReference type="FunFam" id="3.40.50.12780:FF:000003">
    <property type="entry name" value="Long-chain-fatty-acid--CoA ligase FadD"/>
    <property type="match status" value="1"/>
</dbReference>
<keyword evidence="3" id="KW-0436">Ligase</keyword>
<dbReference type="Proteomes" id="UP001177003">
    <property type="component" value="Chromosome 8"/>
</dbReference>
<dbReference type="InterPro" id="IPR045851">
    <property type="entry name" value="AMP-bd_C_sf"/>
</dbReference>
<evidence type="ECO:0000259" key="8">
    <source>
        <dbReference type="Pfam" id="PF00501"/>
    </source>
</evidence>
<keyword evidence="4" id="KW-0547">Nucleotide-binding</keyword>
<dbReference type="InterPro" id="IPR042099">
    <property type="entry name" value="ANL_N_sf"/>
</dbReference>
<feature type="transmembrane region" description="Helical" evidence="7">
    <location>
        <begin position="259"/>
        <end position="281"/>
    </location>
</feature>
<evidence type="ECO:0000259" key="9">
    <source>
        <dbReference type="Pfam" id="PF13193"/>
    </source>
</evidence>
<evidence type="ECO:0000256" key="6">
    <source>
        <dbReference type="ARBA" id="ARBA00023051"/>
    </source>
</evidence>